<evidence type="ECO:0000256" key="1">
    <source>
        <dbReference type="SAM" id="SignalP"/>
    </source>
</evidence>
<keyword evidence="1" id="KW-0732">Signal</keyword>
<comment type="caution">
    <text evidence="2">The sequence shown here is derived from an EMBL/GenBank/DDBJ whole genome shotgun (WGS) entry which is preliminary data.</text>
</comment>
<dbReference type="RefSeq" id="WP_194107631.1">
    <property type="nucleotide sequence ID" value="NZ_JADFFM010000002.1"/>
</dbReference>
<proteinExistence type="predicted"/>
<evidence type="ECO:0000313" key="2">
    <source>
        <dbReference type="EMBL" id="MBE9668215.1"/>
    </source>
</evidence>
<dbReference type="EMBL" id="JADFFM010000002">
    <property type="protein sequence ID" value="MBE9668215.1"/>
    <property type="molecule type" value="Genomic_DNA"/>
</dbReference>
<keyword evidence="3" id="KW-1185">Reference proteome</keyword>
<sequence length="163" mass="18709">MKFSKSLTMIPLMVGLNASGSIAHNTNLSFNENELNNNLINIDLSTFNYLIEVKEITTDSLYLKSRFKKYLAAWKRETFVISNIDKIINNRNFLNIINMGDNAVPFILNEIHNRPSNLVWAMNLIFKGRISNNNLTINEACKAWVKWGLSTRKISDRDLIDLA</sequence>
<evidence type="ECO:0000313" key="3">
    <source>
        <dbReference type="Proteomes" id="UP000632774"/>
    </source>
</evidence>
<name>A0ABR9XMH5_9SPHI</name>
<gene>
    <name evidence="2" type="ORF">IRJ18_17730</name>
</gene>
<feature type="signal peptide" evidence="1">
    <location>
        <begin position="1"/>
        <end position="23"/>
    </location>
</feature>
<dbReference type="Proteomes" id="UP000632774">
    <property type="component" value="Unassembled WGS sequence"/>
</dbReference>
<organism evidence="2 3">
    <name type="scientific">Mucilaginibacter boryungensis</name>
    <dbReference type="NCBI Taxonomy" id="768480"/>
    <lineage>
        <taxon>Bacteria</taxon>
        <taxon>Pseudomonadati</taxon>
        <taxon>Bacteroidota</taxon>
        <taxon>Sphingobacteriia</taxon>
        <taxon>Sphingobacteriales</taxon>
        <taxon>Sphingobacteriaceae</taxon>
        <taxon>Mucilaginibacter</taxon>
    </lineage>
</organism>
<reference evidence="2 3" key="1">
    <citation type="submission" date="2020-10" db="EMBL/GenBank/DDBJ databases">
        <title>Mucilaginibacter mali sp. nov., isolated from rhizosphere soil of apple orchard.</title>
        <authorList>
            <person name="Lee J.-S."/>
            <person name="Kim H.S."/>
            <person name="Kim J.-S."/>
        </authorList>
    </citation>
    <scope>NUCLEOTIDE SEQUENCE [LARGE SCALE GENOMIC DNA]</scope>
    <source>
        <strain evidence="2 3">KCTC 23157</strain>
    </source>
</reference>
<feature type="chain" id="PRO_5046619882" evidence="1">
    <location>
        <begin position="24"/>
        <end position="163"/>
    </location>
</feature>
<protein>
    <submittedName>
        <fullName evidence="2">Uncharacterized protein</fullName>
    </submittedName>
</protein>
<accession>A0ABR9XMH5</accession>